<evidence type="ECO:0000259" key="2">
    <source>
        <dbReference type="Pfam" id="PF23247"/>
    </source>
</evidence>
<keyword evidence="1" id="KW-0611">Plant defense</keyword>
<evidence type="ECO:0000313" key="4">
    <source>
        <dbReference type="Proteomes" id="UP001206925"/>
    </source>
</evidence>
<accession>A0AAD5C537</accession>
<dbReference type="PANTHER" id="PTHR33463">
    <property type="entry name" value="NB-ARC DOMAIN-CONTAINING PROTEIN-RELATED"/>
    <property type="match status" value="1"/>
</dbReference>
<reference evidence="3" key="1">
    <citation type="submission" date="2022-06" db="EMBL/GenBank/DDBJ databases">
        <title>Uncovering the hologenomic basis of an extraordinary plant invasion.</title>
        <authorList>
            <person name="Bieker V.C."/>
            <person name="Martin M.D."/>
            <person name="Gilbert T."/>
            <person name="Hodgins K."/>
            <person name="Battlay P."/>
            <person name="Petersen B."/>
            <person name="Wilson J."/>
        </authorList>
    </citation>
    <scope>NUCLEOTIDE SEQUENCE</scope>
    <source>
        <strain evidence="3">AA19_3_7</strain>
        <tissue evidence="3">Leaf</tissue>
    </source>
</reference>
<dbReference type="SUPFAM" id="SSF54506">
    <property type="entry name" value="Diaminopimelate epimerase-like"/>
    <property type="match status" value="1"/>
</dbReference>
<dbReference type="Proteomes" id="UP001206925">
    <property type="component" value="Unassembled WGS sequence"/>
</dbReference>
<dbReference type="Pfam" id="PF23247">
    <property type="entry name" value="LRR_RPS2"/>
    <property type="match status" value="3"/>
</dbReference>
<feature type="non-terminal residue" evidence="3">
    <location>
        <position position="1"/>
    </location>
</feature>
<keyword evidence="4" id="KW-1185">Reference proteome</keyword>
<feature type="domain" description="Disease resistance protein At4g27190-like leucine-rich repeats" evidence="2">
    <location>
        <begin position="101"/>
        <end position="148"/>
    </location>
</feature>
<dbReference type="InterPro" id="IPR003719">
    <property type="entry name" value="Phenazine_PhzF-like"/>
</dbReference>
<name>A0AAD5C537_AMBAR</name>
<dbReference type="InterPro" id="IPR032675">
    <property type="entry name" value="LRR_dom_sf"/>
</dbReference>
<feature type="domain" description="Disease resistance protein At4g27190-like leucine-rich repeats" evidence="2">
    <location>
        <begin position="349"/>
        <end position="425"/>
    </location>
</feature>
<comment type="caution">
    <text evidence="3">The sequence shown here is derived from an EMBL/GenBank/DDBJ whole genome shotgun (WGS) entry which is preliminary data.</text>
</comment>
<sequence length="535" mass="60898">WSFHQQKKWQSSSHKFIRLKQPLPPGRGIVITAPAPNGSGFDFYSLFFCPKYGIDEDPVCGSAHCALAAYWYEKLGKCDFVAYQFFQGDVGSWSLSQYAEFVDIHECHALSCVIPSYAAGRIQKLHILRITYCSSMKEVFEIKEINNINSTGCITNNSDPGSDTKVAIPRPRNSTMHKLPNLKAVEIDNCVSLEYIFTPSTLESLKTLQWLTITNCKALKVIVREDDEERTSTSSFKDVFLPQLKAIELRGLQNLEGFFLGTNIDFHLKLFDNVIIYTCPQMVAFTYSKWTAPRLKYMRTELGKHNVESGLSFHGTSMLQQTPSSSPDTISKWRTWVFNSLVECNYDQRDNESQTVVKFPKLREVDLRGLGSLKYIWKSNQWRKLEFPNLTRLSINWCKSLEYVFTCSMVGCVMQLQELHIQHCGKMKVVVKGEEEEEEDCGAKVSESVEFPCLKSLKLTNLLSLEAFSLGKEDFTFPSLDTLAITICPVISVFTKGCSNTPKLTEVERNYKSFNVEGDINSFIITEKDEQSESD</sequence>
<dbReference type="InterPro" id="IPR057135">
    <property type="entry name" value="At4g27190-like_LRR"/>
</dbReference>
<feature type="domain" description="Disease resistance protein At4g27190-like leucine-rich repeats" evidence="2">
    <location>
        <begin position="178"/>
        <end position="281"/>
    </location>
</feature>
<dbReference type="SUPFAM" id="SSF52047">
    <property type="entry name" value="RNI-like"/>
    <property type="match status" value="2"/>
</dbReference>
<dbReference type="InterPro" id="IPR050905">
    <property type="entry name" value="Plant_NBS-LRR"/>
</dbReference>
<dbReference type="EMBL" id="JAMZMK010009690">
    <property type="protein sequence ID" value="KAI7734588.1"/>
    <property type="molecule type" value="Genomic_DNA"/>
</dbReference>
<organism evidence="3 4">
    <name type="scientific">Ambrosia artemisiifolia</name>
    <name type="common">Common ragweed</name>
    <dbReference type="NCBI Taxonomy" id="4212"/>
    <lineage>
        <taxon>Eukaryota</taxon>
        <taxon>Viridiplantae</taxon>
        <taxon>Streptophyta</taxon>
        <taxon>Embryophyta</taxon>
        <taxon>Tracheophyta</taxon>
        <taxon>Spermatophyta</taxon>
        <taxon>Magnoliopsida</taxon>
        <taxon>eudicotyledons</taxon>
        <taxon>Gunneridae</taxon>
        <taxon>Pentapetalae</taxon>
        <taxon>asterids</taxon>
        <taxon>campanulids</taxon>
        <taxon>Asterales</taxon>
        <taxon>Asteraceae</taxon>
        <taxon>Asteroideae</taxon>
        <taxon>Heliantheae alliance</taxon>
        <taxon>Heliantheae</taxon>
        <taxon>Ambrosia</taxon>
    </lineage>
</organism>
<protein>
    <recommendedName>
        <fullName evidence="2">Disease resistance protein At4g27190-like leucine-rich repeats domain-containing protein</fullName>
    </recommendedName>
</protein>
<dbReference type="PANTHER" id="PTHR33463:SF134">
    <property type="entry name" value="LEUCINE-RICH REPEAT DOMAIN, L DOMAIN-LIKE PROTEIN-RELATED"/>
    <property type="match status" value="1"/>
</dbReference>
<proteinExistence type="predicted"/>
<dbReference type="GO" id="GO:0003824">
    <property type="term" value="F:catalytic activity"/>
    <property type="evidence" value="ECO:0007669"/>
    <property type="project" value="InterPro"/>
</dbReference>
<evidence type="ECO:0000313" key="3">
    <source>
        <dbReference type="EMBL" id="KAI7734588.1"/>
    </source>
</evidence>
<dbReference type="AlphaFoldDB" id="A0AAD5C537"/>
<evidence type="ECO:0000256" key="1">
    <source>
        <dbReference type="ARBA" id="ARBA00022821"/>
    </source>
</evidence>
<gene>
    <name evidence="3" type="ORF">M8C21_009840</name>
</gene>
<dbReference type="Gene3D" id="3.80.10.10">
    <property type="entry name" value="Ribonuclease Inhibitor"/>
    <property type="match status" value="2"/>
</dbReference>
<dbReference type="Gene3D" id="3.10.310.10">
    <property type="entry name" value="Diaminopimelate Epimerase, Chain A, domain 1"/>
    <property type="match status" value="1"/>
</dbReference>
<dbReference type="Pfam" id="PF02567">
    <property type="entry name" value="PhzC-PhzF"/>
    <property type="match status" value="1"/>
</dbReference>